<evidence type="ECO:0000256" key="2">
    <source>
        <dbReference type="ARBA" id="ARBA00022801"/>
    </source>
</evidence>
<dbReference type="InterPro" id="IPR012338">
    <property type="entry name" value="Beta-lactam/transpept-like"/>
</dbReference>
<dbReference type="GO" id="GO:0016787">
    <property type="term" value="F:hydrolase activity"/>
    <property type="evidence" value="ECO:0007669"/>
    <property type="project" value="UniProtKB-KW"/>
</dbReference>
<dbReference type="EMBL" id="KB446546">
    <property type="protein sequence ID" value="EME38773.1"/>
    <property type="molecule type" value="Genomic_DNA"/>
</dbReference>
<dbReference type="InterPro" id="IPR001466">
    <property type="entry name" value="Beta-lactam-related"/>
</dbReference>
<proteinExistence type="inferred from homology"/>
<evidence type="ECO:0000313" key="5">
    <source>
        <dbReference type="Proteomes" id="UP000016933"/>
    </source>
</evidence>
<comment type="similarity">
    <text evidence="1">Belongs to the class-A beta-lactamase family.</text>
</comment>
<reference evidence="4 5" key="2">
    <citation type="journal article" date="2012" name="PLoS Pathog.">
        <title>Diverse lifestyles and strategies of plant pathogenesis encoded in the genomes of eighteen Dothideomycetes fungi.</title>
        <authorList>
            <person name="Ohm R.A."/>
            <person name="Feau N."/>
            <person name="Henrissat B."/>
            <person name="Schoch C.L."/>
            <person name="Horwitz B.A."/>
            <person name="Barry K.W."/>
            <person name="Condon B.J."/>
            <person name="Copeland A.C."/>
            <person name="Dhillon B."/>
            <person name="Glaser F."/>
            <person name="Hesse C.N."/>
            <person name="Kosti I."/>
            <person name="LaButti K."/>
            <person name="Lindquist E.A."/>
            <person name="Lucas S."/>
            <person name="Salamov A.A."/>
            <person name="Bradshaw R.E."/>
            <person name="Ciuffetti L."/>
            <person name="Hamelin R.C."/>
            <person name="Kema G.H.J."/>
            <person name="Lawrence C."/>
            <person name="Scott J.A."/>
            <person name="Spatafora J.W."/>
            <person name="Turgeon B.G."/>
            <person name="de Wit P.J.G.M."/>
            <person name="Zhong S."/>
            <person name="Goodwin S.B."/>
            <person name="Grigoriev I.V."/>
        </authorList>
    </citation>
    <scope>NUCLEOTIDE SEQUENCE [LARGE SCALE GENOMIC DNA]</scope>
    <source>
        <strain evidence="5">NZE10 / CBS 128990</strain>
    </source>
</reference>
<name>M2WIG1_DOTSN</name>
<dbReference type="PANTHER" id="PTHR43283:SF17">
    <property type="entry name" value="(LOVD), PUTATIVE (AFU_ORTHOLOGUE AFUA_5G00920)-RELATED"/>
    <property type="match status" value="1"/>
</dbReference>
<feature type="domain" description="Beta-lactamase-related" evidence="3">
    <location>
        <begin position="8"/>
        <end position="410"/>
    </location>
</feature>
<dbReference type="eggNOG" id="ENOG502S4UR">
    <property type="taxonomic scope" value="Eukaryota"/>
</dbReference>
<dbReference type="STRING" id="675120.M2WIG1"/>
<organism evidence="4 5">
    <name type="scientific">Dothistroma septosporum (strain NZE10 / CBS 128990)</name>
    <name type="common">Red band needle blight fungus</name>
    <name type="synonym">Mycosphaerella pini</name>
    <dbReference type="NCBI Taxonomy" id="675120"/>
    <lineage>
        <taxon>Eukaryota</taxon>
        <taxon>Fungi</taxon>
        <taxon>Dikarya</taxon>
        <taxon>Ascomycota</taxon>
        <taxon>Pezizomycotina</taxon>
        <taxon>Dothideomycetes</taxon>
        <taxon>Dothideomycetidae</taxon>
        <taxon>Mycosphaerellales</taxon>
        <taxon>Mycosphaerellaceae</taxon>
        <taxon>Dothistroma</taxon>
    </lineage>
</organism>
<evidence type="ECO:0000313" key="4">
    <source>
        <dbReference type="EMBL" id="EME38773.1"/>
    </source>
</evidence>
<dbReference type="Proteomes" id="UP000016933">
    <property type="component" value="Unassembled WGS sequence"/>
</dbReference>
<keyword evidence="5" id="KW-1185">Reference proteome</keyword>
<sequence>MDSFDQALRDATAKGVLPGTCVIAADKQGNILHSASSGSYINSPIWQTRLASEGLSAQAKPPAEVEHDSKPFGPDTVCWIASMTKLLTTVCVMKCVEQDLLKLDDDVTTTFLPEFEDVQVLERMEDDGKSGETPVLRPSKGKITLRNLLIHSSGITYEFMHAKLLSWRLWNNADLRRQGIKKTHEDRTEVSHAYRVPLVFDPETSWTYGYGIDWAGLVLERATSQTLESFMRQHIFTPLSMDDTTFEPLKLPHLASRIAGMTVRSDDGKLIPQHETTTTSPLGGVRHAGGSGLASTANDYIKVLISLLVSDGRLLKPETVEYMFQPHLKDPKHLRKMHANPEAFGLAGNIPPGLKVDFGLGGIMNLEKMPTGRSPGGLQWGGYPNLFWWMNPKDGICGCYFSQLVPPGDPESFEMYRKFETEVNRTFKREMVRL</sequence>
<reference evidence="5" key="1">
    <citation type="journal article" date="2012" name="PLoS Genet.">
        <title>The genomes of the fungal plant pathogens Cladosporium fulvum and Dothistroma septosporum reveal adaptation to different hosts and lifestyles but also signatures of common ancestry.</title>
        <authorList>
            <person name="de Wit P.J.G.M."/>
            <person name="van der Burgt A."/>
            <person name="Oekmen B."/>
            <person name="Stergiopoulos I."/>
            <person name="Abd-Elsalam K.A."/>
            <person name="Aerts A.L."/>
            <person name="Bahkali A.H."/>
            <person name="Beenen H.G."/>
            <person name="Chettri P."/>
            <person name="Cox M.P."/>
            <person name="Datema E."/>
            <person name="de Vries R.P."/>
            <person name="Dhillon B."/>
            <person name="Ganley A.R."/>
            <person name="Griffiths S.A."/>
            <person name="Guo Y."/>
            <person name="Hamelin R.C."/>
            <person name="Henrissat B."/>
            <person name="Kabir M.S."/>
            <person name="Jashni M.K."/>
            <person name="Kema G."/>
            <person name="Klaubauf S."/>
            <person name="Lapidus A."/>
            <person name="Levasseur A."/>
            <person name="Lindquist E."/>
            <person name="Mehrabi R."/>
            <person name="Ohm R.A."/>
            <person name="Owen T.J."/>
            <person name="Salamov A."/>
            <person name="Schwelm A."/>
            <person name="Schijlen E."/>
            <person name="Sun H."/>
            <person name="van den Burg H.A."/>
            <person name="van Ham R.C.H.J."/>
            <person name="Zhang S."/>
            <person name="Goodwin S.B."/>
            <person name="Grigoriev I.V."/>
            <person name="Collemare J."/>
            <person name="Bradshaw R.E."/>
        </authorList>
    </citation>
    <scope>NUCLEOTIDE SEQUENCE [LARGE SCALE GENOMIC DNA]</scope>
    <source>
        <strain evidence="5">NZE10 / CBS 128990</strain>
    </source>
</reference>
<dbReference type="OrthoDB" id="428260at2759"/>
<dbReference type="SUPFAM" id="SSF56601">
    <property type="entry name" value="beta-lactamase/transpeptidase-like"/>
    <property type="match status" value="1"/>
</dbReference>
<dbReference type="InterPro" id="IPR050789">
    <property type="entry name" value="Diverse_Enzym_Activities"/>
</dbReference>
<dbReference type="AlphaFoldDB" id="M2WIG1"/>
<keyword evidence="2" id="KW-0378">Hydrolase</keyword>
<dbReference type="PANTHER" id="PTHR43283">
    <property type="entry name" value="BETA-LACTAMASE-RELATED"/>
    <property type="match status" value="1"/>
</dbReference>
<evidence type="ECO:0000256" key="1">
    <source>
        <dbReference type="ARBA" id="ARBA00009009"/>
    </source>
</evidence>
<dbReference type="HOGENOM" id="CLU_020027_11_1_1"/>
<evidence type="ECO:0000259" key="3">
    <source>
        <dbReference type="Pfam" id="PF00144"/>
    </source>
</evidence>
<protein>
    <submittedName>
        <fullName evidence="4">Beta lactamase like protein</fullName>
    </submittedName>
</protein>
<gene>
    <name evidence="4" type="primary">bla2</name>
    <name evidence="4" type="ORF">DOTSEDRAFT_160424</name>
</gene>
<dbReference type="Gene3D" id="3.40.710.10">
    <property type="entry name" value="DD-peptidase/beta-lactamase superfamily"/>
    <property type="match status" value="1"/>
</dbReference>
<accession>M2WIG1</accession>
<dbReference type="Pfam" id="PF00144">
    <property type="entry name" value="Beta-lactamase"/>
    <property type="match status" value="1"/>
</dbReference>
<dbReference type="OMA" id="ASRNAIW"/>